<comment type="caution">
    <text evidence="2">The sequence shown here is derived from an EMBL/GenBank/DDBJ whole genome shotgun (WGS) entry which is preliminary data.</text>
</comment>
<dbReference type="Proteomes" id="UP001159427">
    <property type="component" value="Unassembled WGS sequence"/>
</dbReference>
<accession>A0ABN8LYF0</accession>
<reference evidence="2 3" key="1">
    <citation type="submission" date="2022-05" db="EMBL/GenBank/DDBJ databases">
        <authorList>
            <consortium name="Genoscope - CEA"/>
            <person name="William W."/>
        </authorList>
    </citation>
    <scope>NUCLEOTIDE SEQUENCE [LARGE SCALE GENOMIC DNA]</scope>
</reference>
<feature type="compositionally biased region" description="Basic and acidic residues" evidence="1">
    <location>
        <begin position="53"/>
        <end position="66"/>
    </location>
</feature>
<evidence type="ECO:0000313" key="3">
    <source>
        <dbReference type="Proteomes" id="UP001159427"/>
    </source>
</evidence>
<name>A0ABN8LYF0_9CNID</name>
<protein>
    <submittedName>
        <fullName evidence="2">Uncharacterized protein</fullName>
    </submittedName>
</protein>
<organism evidence="2 3">
    <name type="scientific">Porites evermanni</name>
    <dbReference type="NCBI Taxonomy" id="104178"/>
    <lineage>
        <taxon>Eukaryota</taxon>
        <taxon>Metazoa</taxon>
        <taxon>Cnidaria</taxon>
        <taxon>Anthozoa</taxon>
        <taxon>Hexacorallia</taxon>
        <taxon>Scleractinia</taxon>
        <taxon>Fungiina</taxon>
        <taxon>Poritidae</taxon>
        <taxon>Porites</taxon>
    </lineage>
</organism>
<feature type="region of interest" description="Disordered" evidence="1">
    <location>
        <begin position="1"/>
        <end position="66"/>
    </location>
</feature>
<proteinExistence type="predicted"/>
<evidence type="ECO:0000256" key="1">
    <source>
        <dbReference type="SAM" id="MobiDB-lite"/>
    </source>
</evidence>
<gene>
    <name evidence="2" type="ORF">PEVE_00014330</name>
</gene>
<dbReference type="EMBL" id="CALNXI010000208">
    <property type="protein sequence ID" value="CAH3022150.1"/>
    <property type="molecule type" value="Genomic_DNA"/>
</dbReference>
<sequence>MAEQEACLKQLSPGSDWRSSVRRLSHTRSLGEESQSASFVLVRPRIRSGSEPNKVRHDSSTHSEEITSLRLGRTASLQGMREIERHGLSFDKVGLEEWKLPIVPSRPTTVGASQSFSKRSDSSVNLPDLFKNSDNLKLRKKTSLKERHVEDAETTFDLDFFNVS</sequence>
<evidence type="ECO:0000313" key="2">
    <source>
        <dbReference type="EMBL" id="CAH3022150.1"/>
    </source>
</evidence>
<keyword evidence="3" id="KW-1185">Reference proteome</keyword>